<dbReference type="EMBL" id="QBMP01000012">
    <property type="protein sequence ID" value="PZO60289.1"/>
    <property type="molecule type" value="Genomic_DNA"/>
</dbReference>
<dbReference type="PANTHER" id="PTHR31412:SF0">
    <property type="entry name" value="ZINC METALLOPROTEASE EGY1, CHLOROPLASTIC-RELATED"/>
    <property type="match status" value="1"/>
</dbReference>
<feature type="domain" description="Peptidase M50" evidence="12">
    <location>
        <begin position="305"/>
        <end position="482"/>
    </location>
</feature>
<gene>
    <name evidence="13" type="ORF">DCF15_02380</name>
</gene>
<evidence type="ECO:0000313" key="14">
    <source>
        <dbReference type="Proteomes" id="UP000249794"/>
    </source>
</evidence>
<dbReference type="GO" id="GO:0006508">
    <property type="term" value="P:proteolysis"/>
    <property type="evidence" value="ECO:0007669"/>
    <property type="project" value="UniProtKB-KW"/>
</dbReference>
<feature type="region of interest" description="Disordered" evidence="10">
    <location>
        <begin position="92"/>
        <end position="132"/>
    </location>
</feature>
<accession>A0A2W4Y0E7</accession>
<keyword evidence="6" id="KW-0378">Hydrolase</keyword>
<proteinExistence type="inferred from homology"/>
<evidence type="ECO:0000256" key="10">
    <source>
        <dbReference type="SAM" id="MobiDB-lite"/>
    </source>
</evidence>
<evidence type="ECO:0000256" key="8">
    <source>
        <dbReference type="ARBA" id="ARBA00022989"/>
    </source>
</evidence>
<evidence type="ECO:0000256" key="11">
    <source>
        <dbReference type="SAM" id="Phobius"/>
    </source>
</evidence>
<evidence type="ECO:0000256" key="2">
    <source>
        <dbReference type="ARBA" id="ARBA00004141"/>
    </source>
</evidence>
<organism evidence="13 14">
    <name type="scientific">Phormidesmis priestleyi</name>
    <dbReference type="NCBI Taxonomy" id="268141"/>
    <lineage>
        <taxon>Bacteria</taxon>
        <taxon>Bacillati</taxon>
        <taxon>Cyanobacteriota</taxon>
        <taxon>Cyanophyceae</taxon>
        <taxon>Leptolyngbyales</taxon>
        <taxon>Leptolyngbyaceae</taxon>
        <taxon>Phormidesmis</taxon>
    </lineage>
</organism>
<dbReference type="CDD" id="cd06160">
    <property type="entry name" value="S2P-M50_like_2"/>
    <property type="match status" value="1"/>
</dbReference>
<dbReference type="PANTHER" id="PTHR31412">
    <property type="entry name" value="ZINC METALLOPROTEASE EGY1"/>
    <property type="match status" value="1"/>
</dbReference>
<feature type="transmembrane region" description="Helical" evidence="11">
    <location>
        <begin position="259"/>
        <end position="281"/>
    </location>
</feature>
<feature type="transmembrane region" description="Helical" evidence="11">
    <location>
        <begin position="520"/>
        <end position="540"/>
    </location>
</feature>
<feature type="transmembrane region" description="Helical" evidence="11">
    <location>
        <begin position="372"/>
        <end position="392"/>
    </location>
</feature>
<feature type="transmembrane region" description="Helical" evidence="11">
    <location>
        <begin position="34"/>
        <end position="53"/>
    </location>
</feature>
<dbReference type="AlphaFoldDB" id="A0A2W4Y0E7"/>
<evidence type="ECO:0000256" key="4">
    <source>
        <dbReference type="ARBA" id="ARBA00022670"/>
    </source>
</evidence>
<evidence type="ECO:0000256" key="7">
    <source>
        <dbReference type="ARBA" id="ARBA00022946"/>
    </source>
</evidence>
<comment type="caution">
    <text evidence="13">The sequence shown here is derived from an EMBL/GenBank/DDBJ whole genome shotgun (WGS) entry which is preliminary data.</text>
</comment>
<dbReference type="GO" id="GO:0016020">
    <property type="term" value="C:membrane"/>
    <property type="evidence" value="ECO:0007669"/>
    <property type="project" value="UniProtKB-SubCell"/>
</dbReference>
<reference evidence="14" key="1">
    <citation type="submission" date="2018-04" db="EMBL/GenBank/DDBJ databases">
        <authorList>
            <person name="Cornet L."/>
        </authorList>
    </citation>
    <scope>NUCLEOTIDE SEQUENCE [LARGE SCALE GENOMIC DNA]</scope>
</reference>
<feature type="compositionally biased region" description="Basic and acidic residues" evidence="10">
    <location>
        <begin position="92"/>
        <end position="109"/>
    </location>
</feature>
<dbReference type="Proteomes" id="UP000249794">
    <property type="component" value="Unassembled WGS sequence"/>
</dbReference>
<feature type="transmembrane region" description="Helical" evidence="11">
    <location>
        <begin position="333"/>
        <end position="352"/>
    </location>
</feature>
<keyword evidence="8 11" id="KW-1133">Transmembrane helix</keyword>
<comment type="subcellular location">
    <subcellularLocation>
        <location evidence="2">Membrane</location>
        <topology evidence="2">Multi-pass membrane protein</topology>
    </subcellularLocation>
</comment>
<evidence type="ECO:0000256" key="3">
    <source>
        <dbReference type="ARBA" id="ARBA00007931"/>
    </source>
</evidence>
<evidence type="ECO:0000313" key="13">
    <source>
        <dbReference type="EMBL" id="PZO60289.1"/>
    </source>
</evidence>
<dbReference type="InterPro" id="IPR044838">
    <property type="entry name" value="EGY1-like"/>
</dbReference>
<keyword evidence="5 11" id="KW-0812">Transmembrane</keyword>
<dbReference type="Pfam" id="PF02163">
    <property type="entry name" value="Peptidase_M50"/>
    <property type="match status" value="1"/>
</dbReference>
<name>A0A2W4Y0E7_9CYAN</name>
<evidence type="ECO:0000259" key="12">
    <source>
        <dbReference type="Pfam" id="PF02163"/>
    </source>
</evidence>
<evidence type="ECO:0000256" key="1">
    <source>
        <dbReference type="ARBA" id="ARBA00001947"/>
    </source>
</evidence>
<feature type="transmembrane region" description="Helical" evidence="11">
    <location>
        <begin position="65"/>
        <end position="85"/>
    </location>
</feature>
<dbReference type="GO" id="GO:0008233">
    <property type="term" value="F:peptidase activity"/>
    <property type="evidence" value="ECO:0007669"/>
    <property type="project" value="UniProtKB-KW"/>
</dbReference>
<sequence length="545" mass="59346">MPPALLTILLTLLLGLVTYWVISRSFTHVTTTPVWLLWLVMMTPVLVLTAWMLVKGEEPPPAGLIYGLLIICPLLYAGMTLMGAASSKARKAQRDAQRDAKRDAQRDDQSGQTADAAGNATLSKPVQPPAKPITRDEETLLQRCFPWSIYYLQNIEYRPQAMICKGKLKTSPGEAYQAVQKNVESSFGDRFLVLFQEGLNGTPFFALVPNPQAKRSLEEAAVSPKTEATHRRSNSPAQILAEARSQHLRRLNTTPLTRPGLAIVLAVTTLITTTLAGVAFISGIEDPQALRADPTLLNQGFAYGLSLMLILGVHETGHYLATRYHHLKATLPYFIPVPFFLGTFGAFIQMRSPMPNRRALFDVGLSGPLSGLVMSVPFLLWGLAHSSVVPLVEQTPLFNFEALDPSRSIIVLLIAKLALGASLQADSALQLHPVAISGCLGLIVTALNLMPVGQLDGGHIVHAMYGQRTAAIVSQVARLMMWVIALIYSEFLLWAILLLFIPAAEPALNDVSELNGPRDFLGLLALALLVLIILPAPAAMRQLLL</sequence>
<feature type="transmembrane region" description="Helical" evidence="11">
    <location>
        <begin position="301"/>
        <end position="321"/>
    </location>
</feature>
<keyword evidence="9 11" id="KW-0472">Membrane</keyword>
<keyword evidence="7" id="KW-0809">Transit peptide</keyword>
<comment type="cofactor">
    <cofactor evidence="1">
        <name>Zn(2+)</name>
        <dbReference type="ChEBI" id="CHEBI:29105"/>
    </cofactor>
</comment>
<evidence type="ECO:0000256" key="5">
    <source>
        <dbReference type="ARBA" id="ARBA00022692"/>
    </source>
</evidence>
<reference evidence="13 14" key="2">
    <citation type="submission" date="2018-06" db="EMBL/GenBank/DDBJ databases">
        <title>Metagenomic assembly of (sub)arctic Cyanobacteria and their associated microbiome from non-axenic cultures.</title>
        <authorList>
            <person name="Baurain D."/>
        </authorList>
    </citation>
    <scope>NUCLEOTIDE SEQUENCE [LARGE SCALE GENOMIC DNA]</scope>
    <source>
        <strain evidence="13">ULC027bin1</strain>
    </source>
</reference>
<evidence type="ECO:0000256" key="6">
    <source>
        <dbReference type="ARBA" id="ARBA00022801"/>
    </source>
</evidence>
<evidence type="ECO:0000256" key="9">
    <source>
        <dbReference type="ARBA" id="ARBA00023136"/>
    </source>
</evidence>
<dbReference type="InterPro" id="IPR008915">
    <property type="entry name" value="Peptidase_M50"/>
</dbReference>
<feature type="transmembrane region" description="Helical" evidence="11">
    <location>
        <begin position="476"/>
        <end position="500"/>
    </location>
</feature>
<feature type="transmembrane region" description="Helical" evidence="11">
    <location>
        <begin position="6"/>
        <end position="22"/>
    </location>
</feature>
<keyword evidence="4 13" id="KW-0645">Protease</keyword>
<comment type="similarity">
    <text evidence="3">Belongs to the peptidase M50B family.</text>
</comment>
<protein>
    <submittedName>
        <fullName evidence="13">Site-2 protease family protein</fullName>
    </submittedName>
</protein>